<dbReference type="PROSITE" id="PS00618">
    <property type="entry name" value="RECF_2"/>
    <property type="match status" value="1"/>
</dbReference>
<evidence type="ECO:0000313" key="13">
    <source>
        <dbReference type="Proteomes" id="UP000178486"/>
    </source>
</evidence>
<dbReference type="AlphaFoldDB" id="A0A1F7JGD4"/>
<evidence type="ECO:0000256" key="7">
    <source>
        <dbReference type="ARBA" id="ARBA00022840"/>
    </source>
</evidence>
<dbReference type="PROSITE" id="PS00617">
    <property type="entry name" value="RECF_1"/>
    <property type="match status" value="1"/>
</dbReference>
<dbReference type="GO" id="GO:0005524">
    <property type="term" value="F:ATP binding"/>
    <property type="evidence" value="ECO:0007669"/>
    <property type="project" value="UniProtKB-UniRule"/>
</dbReference>
<reference evidence="12 13" key="1">
    <citation type="journal article" date="2016" name="Nat. Commun.">
        <title>Thousands of microbial genomes shed light on interconnected biogeochemical processes in an aquifer system.</title>
        <authorList>
            <person name="Anantharaman K."/>
            <person name="Brown C.T."/>
            <person name="Hug L.A."/>
            <person name="Sharon I."/>
            <person name="Castelle C.J."/>
            <person name="Probst A.J."/>
            <person name="Thomas B.C."/>
            <person name="Singh A."/>
            <person name="Wilkins M.J."/>
            <person name="Karaoz U."/>
            <person name="Brodie E.L."/>
            <person name="Williams K.H."/>
            <person name="Hubbard S.S."/>
            <person name="Banfield J.F."/>
        </authorList>
    </citation>
    <scope>NUCLEOTIDE SEQUENCE [LARGE SCALE GENOMIC DNA]</scope>
</reference>
<evidence type="ECO:0000259" key="11">
    <source>
        <dbReference type="Pfam" id="PF02463"/>
    </source>
</evidence>
<feature type="domain" description="RecF/RecN/SMC N-terminal" evidence="11">
    <location>
        <begin position="1"/>
        <end position="339"/>
    </location>
</feature>
<evidence type="ECO:0000256" key="2">
    <source>
        <dbReference type="ARBA" id="ARBA00008016"/>
    </source>
</evidence>
<dbReference type="GO" id="GO:0000731">
    <property type="term" value="P:DNA synthesis involved in DNA repair"/>
    <property type="evidence" value="ECO:0007669"/>
    <property type="project" value="TreeGrafter"/>
</dbReference>
<evidence type="ECO:0000313" key="12">
    <source>
        <dbReference type="EMBL" id="OGK54691.1"/>
    </source>
</evidence>
<dbReference type="InterPro" id="IPR027417">
    <property type="entry name" value="P-loop_NTPase"/>
</dbReference>
<evidence type="ECO:0000256" key="10">
    <source>
        <dbReference type="RuleBase" id="RU000578"/>
    </source>
</evidence>
<comment type="caution">
    <text evidence="9">Lacks conserved residue(s) required for the propagation of feature annotation.</text>
</comment>
<evidence type="ECO:0000256" key="6">
    <source>
        <dbReference type="ARBA" id="ARBA00022741"/>
    </source>
</evidence>
<proteinExistence type="inferred from homology"/>
<dbReference type="GO" id="GO:0006260">
    <property type="term" value="P:DNA replication"/>
    <property type="evidence" value="ECO:0007669"/>
    <property type="project" value="UniProtKB-UniRule"/>
</dbReference>
<dbReference type="GO" id="GO:0006302">
    <property type="term" value="P:double-strand break repair"/>
    <property type="evidence" value="ECO:0007669"/>
    <property type="project" value="TreeGrafter"/>
</dbReference>
<keyword evidence="9 10" id="KW-0227">DNA damage</keyword>
<evidence type="ECO:0000256" key="1">
    <source>
        <dbReference type="ARBA" id="ARBA00004496"/>
    </source>
</evidence>
<dbReference type="InterPro" id="IPR042174">
    <property type="entry name" value="RecF_2"/>
</dbReference>
<dbReference type="PANTHER" id="PTHR32182:SF0">
    <property type="entry name" value="DNA REPLICATION AND REPAIR PROTEIN RECF"/>
    <property type="match status" value="1"/>
</dbReference>
<evidence type="ECO:0000256" key="3">
    <source>
        <dbReference type="ARBA" id="ARBA00020170"/>
    </source>
</evidence>
<dbReference type="GO" id="GO:0009432">
    <property type="term" value="P:SOS response"/>
    <property type="evidence" value="ECO:0007669"/>
    <property type="project" value="UniProtKB-UniRule"/>
</dbReference>
<dbReference type="InterPro" id="IPR018078">
    <property type="entry name" value="DNA-binding_RecF_CS"/>
</dbReference>
<keyword evidence="9 10" id="KW-0234">DNA repair</keyword>
<name>A0A1F7JGD4_9BACT</name>
<keyword evidence="9 10" id="KW-0742">SOS response</keyword>
<keyword evidence="5 9" id="KW-0235">DNA replication</keyword>
<dbReference type="GO" id="GO:0005737">
    <property type="term" value="C:cytoplasm"/>
    <property type="evidence" value="ECO:0007669"/>
    <property type="project" value="UniProtKB-SubCell"/>
</dbReference>
<comment type="subcellular location">
    <subcellularLocation>
        <location evidence="1 9 10">Cytoplasm</location>
    </subcellularLocation>
</comment>
<comment type="function">
    <text evidence="9 10">The RecF protein is involved in DNA metabolism; it is required for DNA replication and normal SOS inducibility. RecF binds preferentially to single-stranded, linear DNA. It also seems to bind ATP.</text>
</comment>
<dbReference type="InterPro" id="IPR003395">
    <property type="entry name" value="RecF/RecN/SMC_N"/>
</dbReference>
<sequence length="352" mass="40136">MIQKLQISQFRNYSEKSFVFSPRLTLVAGPNTAGKTSLLEAIMLIATGTSFRAERDRDMIAFEGDVSRVKAVYSSIDSELLEVVLTRGLVLGKTVPLKKYLVDGIARRYADFAGRMPAVLFWPEDLRLITGSPGRRRSYFDTVLSQTDRTYRRAIMSYEKALRVRNKLLRLVRQGVRVNPEEFDYWTNTLVTQGAVIHTAREALTLYANALPFDRNADCSFTIHYDHSTITSDRLREYHDAERAAGVTLVGPHRDDFYLTKNHDHDSELHNFGSRGEQRLGVLWLKMAEMQYIEQQLHVSPLLLLDDIFSELDANHRGLVVRLIGSHQTIMTTTDKHLIDGISADTMIELDI</sequence>
<dbReference type="SUPFAM" id="SSF52540">
    <property type="entry name" value="P-loop containing nucleoside triphosphate hydrolases"/>
    <property type="match status" value="1"/>
</dbReference>
<dbReference type="Pfam" id="PF02463">
    <property type="entry name" value="SMC_N"/>
    <property type="match status" value="1"/>
</dbReference>
<gene>
    <name evidence="9" type="primary">recF</name>
    <name evidence="12" type="ORF">A3B56_01685</name>
</gene>
<evidence type="ECO:0000256" key="5">
    <source>
        <dbReference type="ARBA" id="ARBA00022705"/>
    </source>
</evidence>
<dbReference type="NCBIfam" id="TIGR00611">
    <property type="entry name" value="recf"/>
    <property type="match status" value="1"/>
</dbReference>
<dbReference type="InterPro" id="IPR001238">
    <property type="entry name" value="DNA-binding_RecF"/>
</dbReference>
<accession>A0A1F7JGD4</accession>
<keyword evidence="7 9" id="KW-0067">ATP-binding</keyword>
<protein>
    <recommendedName>
        <fullName evidence="3 9">DNA replication and repair protein RecF</fullName>
    </recommendedName>
</protein>
<dbReference type="Proteomes" id="UP000178486">
    <property type="component" value="Unassembled WGS sequence"/>
</dbReference>
<evidence type="ECO:0000256" key="4">
    <source>
        <dbReference type="ARBA" id="ARBA00022490"/>
    </source>
</evidence>
<dbReference type="PANTHER" id="PTHR32182">
    <property type="entry name" value="DNA REPLICATION AND REPAIR PROTEIN RECF"/>
    <property type="match status" value="1"/>
</dbReference>
<comment type="caution">
    <text evidence="12">The sequence shown here is derived from an EMBL/GenBank/DDBJ whole genome shotgun (WGS) entry which is preliminary data.</text>
</comment>
<dbReference type="Gene3D" id="3.40.50.300">
    <property type="entry name" value="P-loop containing nucleotide triphosphate hydrolases"/>
    <property type="match status" value="1"/>
</dbReference>
<evidence type="ECO:0000256" key="9">
    <source>
        <dbReference type="HAMAP-Rule" id="MF_00365"/>
    </source>
</evidence>
<dbReference type="Gene3D" id="1.20.1050.90">
    <property type="entry name" value="RecF/RecN/SMC, N-terminal domain"/>
    <property type="match status" value="1"/>
</dbReference>
<organism evidence="12 13">
    <name type="scientific">Candidatus Roizmanbacteria bacterium RIFCSPLOWO2_01_FULL_45_11</name>
    <dbReference type="NCBI Taxonomy" id="1802070"/>
    <lineage>
        <taxon>Bacteria</taxon>
        <taxon>Candidatus Roizmaniibacteriota</taxon>
    </lineage>
</organism>
<evidence type="ECO:0000256" key="8">
    <source>
        <dbReference type="ARBA" id="ARBA00023125"/>
    </source>
</evidence>
<dbReference type="HAMAP" id="MF_00365">
    <property type="entry name" value="RecF"/>
    <property type="match status" value="1"/>
</dbReference>
<comment type="similarity">
    <text evidence="2 9 10">Belongs to the RecF family.</text>
</comment>
<keyword evidence="6 9" id="KW-0547">Nucleotide-binding</keyword>
<keyword evidence="4 9" id="KW-0963">Cytoplasm</keyword>
<keyword evidence="8 9" id="KW-0238">DNA-binding</keyword>
<dbReference type="GO" id="GO:0003697">
    <property type="term" value="F:single-stranded DNA binding"/>
    <property type="evidence" value="ECO:0007669"/>
    <property type="project" value="UniProtKB-UniRule"/>
</dbReference>
<dbReference type="EMBL" id="MGAU01000026">
    <property type="protein sequence ID" value="OGK54691.1"/>
    <property type="molecule type" value="Genomic_DNA"/>
</dbReference>